<dbReference type="InterPro" id="IPR053136">
    <property type="entry name" value="UTP_pyrophosphatase-like"/>
</dbReference>
<dbReference type="RefSeq" id="WP_345971954.1">
    <property type="nucleotide sequence ID" value="NZ_CP147920.1"/>
</dbReference>
<dbReference type="CDD" id="cd07344">
    <property type="entry name" value="M48_yhfN_like"/>
    <property type="match status" value="1"/>
</dbReference>
<sequence>MAQTKQGGGMKELRYLAHYPETLQAQVRRLIEGGKLGDFLLQKYPEAHTLSTDGALYDYADAMRSAHMRNSQPLHKVVYDTKISVINDALGMHTRISKVHGGRVRSRREIRIASLFKRVPEPFLQMIVAHELAHLKERDHNKAFYSLCEHMAPGYHQLEFDLRLYLTHMESFGKLY</sequence>
<dbReference type="Gene3D" id="3.30.2010.10">
    <property type="entry name" value="Metalloproteases ('zincins'), catalytic domain"/>
    <property type="match status" value="1"/>
</dbReference>
<dbReference type="Pfam" id="PF01863">
    <property type="entry name" value="YgjP-like"/>
    <property type="match status" value="1"/>
</dbReference>
<protein>
    <submittedName>
        <fullName evidence="2">YgjP-like metallopeptidase domain-containing protein</fullName>
    </submittedName>
</protein>
<reference evidence="2 3" key="1">
    <citation type="submission" date="2024-03" db="EMBL/GenBank/DDBJ databases">
        <title>Sulfurimonas sp. HSL3-1.</title>
        <authorList>
            <person name="Wang S."/>
        </authorList>
    </citation>
    <scope>NUCLEOTIDE SEQUENCE [LARGE SCALE GENOMIC DNA]</scope>
    <source>
        <strain evidence="2 3">HSL3-1</strain>
    </source>
</reference>
<dbReference type="EMBL" id="CP147920">
    <property type="protein sequence ID" value="XAU14150.1"/>
    <property type="molecule type" value="Genomic_DNA"/>
</dbReference>
<dbReference type="PANTHER" id="PTHR30399:SF1">
    <property type="entry name" value="UTP PYROPHOSPHATASE"/>
    <property type="match status" value="1"/>
</dbReference>
<accession>A0ABZ3H6I6</accession>
<feature type="domain" description="YgjP-like metallopeptidase" evidence="1">
    <location>
        <begin position="104"/>
        <end position="162"/>
    </location>
</feature>
<name>A0ABZ3H6I6_9BACT</name>
<dbReference type="Proteomes" id="UP001447842">
    <property type="component" value="Chromosome"/>
</dbReference>
<dbReference type="PANTHER" id="PTHR30399">
    <property type="entry name" value="UNCHARACTERIZED PROTEIN YGJP"/>
    <property type="match status" value="1"/>
</dbReference>
<keyword evidence="3" id="KW-1185">Reference proteome</keyword>
<organism evidence="2 3">
    <name type="scientific">Sulfurimonas diazotrophicus</name>
    <dbReference type="NCBI Taxonomy" id="3131939"/>
    <lineage>
        <taxon>Bacteria</taxon>
        <taxon>Pseudomonadati</taxon>
        <taxon>Campylobacterota</taxon>
        <taxon>Epsilonproteobacteria</taxon>
        <taxon>Campylobacterales</taxon>
        <taxon>Sulfurimonadaceae</taxon>
        <taxon>Sulfurimonas</taxon>
    </lineage>
</organism>
<evidence type="ECO:0000313" key="2">
    <source>
        <dbReference type="EMBL" id="XAU14150.1"/>
    </source>
</evidence>
<proteinExistence type="predicted"/>
<evidence type="ECO:0000259" key="1">
    <source>
        <dbReference type="Pfam" id="PF01863"/>
    </source>
</evidence>
<gene>
    <name evidence="2" type="ORF">WCY31_07760</name>
</gene>
<evidence type="ECO:0000313" key="3">
    <source>
        <dbReference type="Proteomes" id="UP001447842"/>
    </source>
</evidence>
<dbReference type="InterPro" id="IPR002725">
    <property type="entry name" value="YgjP-like_metallopeptidase"/>
</dbReference>